<organism evidence="2 3">
    <name type="scientific">Pasteurella multocida (strain Pm70)</name>
    <dbReference type="NCBI Taxonomy" id="272843"/>
    <lineage>
        <taxon>Bacteria</taxon>
        <taxon>Pseudomonadati</taxon>
        <taxon>Pseudomonadota</taxon>
        <taxon>Gammaproteobacteria</taxon>
        <taxon>Pasteurellales</taxon>
        <taxon>Pasteurellaceae</taxon>
        <taxon>Pasteurella</taxon>
    </lineage>
</organism>
<accession>Q9CND7</accession>
<dbReference type="RefSeq" id="WP_010906683.1">
    <property type="nucleotide sequence ID" value="NC_002663.1"/>
</dbReference>
<keyword evidence="3" id="KW-1185">Reference proteome</keyword>
<dbReference type="EnsemblBacteria" id="AAK02579">
    <property type="protein sequence ID" value="AAK02579"/>
    <property type="gene ID" value="PM0495"/>
</dbReference>
<dbReference type="EMBL" id="AE004439">
    <property type="protein sequence ID" value="AAK02579.1"/>
    <property type="molecule type" value="Genomic_DNA"/>
</dbReference>
<dbReference type="SMR" id="Q9CND7"/>
<dbReference type="Gene3D" id="3.40.1350.110">
    <property type="match status" value="1"/>
</dbReference>
<evidence type="ECO:0000259" key="1">
    <source>
        <dbReference type="Pfam" id="PF21111"/>
    </source>
</evidence>
<feature type="domain" description="CdiA toxin EC869-like" evidence="1">
    <location>
        <begin position="89"/>
        <end position="213"/>
    </location>
</feature>
<dbReference type="Proteomes" id="UP000000809">
    <property type="component" value="Chromosome"/>
</dbReference>
<dbReference type="GO" id="GO:0004530">
    <property type="term" value="F:deoxyribonuclease I activity"/>
    <property type="evidence" value="ECO:0007669"/>
    <property type="project" value="InterPro"/>
</dbReference>
<dbReference type="CDD" id="cd13444">
    <property type="entry name" value="CDI_toxin_EC869_like"/>
    <property type="match status" value="1"/>
</dbReference>
<proteinExistence type="predicted"/>
<dbReference type="STRING" id="272843.PM0495"/>
<dbReference type="Pfam" id="PF21111">
    <property type="entry name" value="CDI_toxin_EC869_like"/>
    <property type="match status" value="1"/>
</dbReference>
<protein>
    <recommendedName>
        <fullName evidence="1">CdiA toxin EC869-like domain-containing protein</fullName>
    </recommendedName>
</protein>
<evidence type="ECO:0000313" key="2">
    <source>
        <dbReference type="EMBL" id="AAK02579.1"/>
    </source>
</evidence>
<dbReference type="HOGENOM" id="CLU_089628_0_0_6"/>
<name>Q9CND7_PASMU</name>
<dbReference type="AlphaFoldDB" id="Q9CND7"/>
<sequence length="216" mass="24070">MSPIDTISETTRIELKQADELEAAGYRDEADLIRMKVYLSNEIIAIGAFSSVSGLIHSGIRNVGKLAIKEGVLSNKEVKIEWGKGIEKQGKAWEEYLQKILPKGTIDLNDIKPKFKTFDSLLPDGTAISAKTMDTVGGYKDPKRITYQLNKYVDDMVSFKEDGKKGGRVITQEQISSKEMYLAIPYGTSKEKMAAIKKSIDYANSRGIKILVKEIK</sequence>
<reference evidence="2 3" key="1">
    <citation type="journal article" date="2001" name="Proc. Natl. Acad. Sci. U.S.A.">
        <title>Complete genomic sequence of Pasteurella multocida Pm70.</title>
        <authorList>
            <person name="May B.J."/>
            <person name="Zhang Q."/>
            <person name="Li L.L."/>
            <person name="Paustian M.L."/>
            <person name="Whittam T.S."/>
            <person name="Kapur V."/>
        </authorList>
    </citation>
    <scope>NUCLEOTIDE SEQUENCE [LARGE SCALE GENOMIC DNA]</scope>
    <source>
        <strain evidence="2 3">Pm70</strain>
    </source>
</reference>
<evidence type="ECO:0000313" key="3">
    <source>
        <dbReference type="Proteomes" id="UP000000809"/>
    </source>
</evidence>
<dbReference type="KEGG" id="pmu:PM0495"/>
<gene>
    <name evidence="2" type="ordered locus">PM0495</name>
</gene>
<dbReference type="InterPro" id="IPR033799">
    <property type="entry name" value="CdiA_EC869-like"/>
</dbReference>